<dbReference type="InterPro" id="IPR035905">
    <property type="entry name" value="Barstar-like_sf"/>
</dbReference>
<protein>
    <recommendedName>
        <fullName evidence="2">Barstar (barnase inhibitor) domain-containing protein</fullName>
    </recommendedName>
</protein>
<evidence type="ECO:0000313" key="4">
    <source>
        <dbReference type="Proteomes" id="UP000020492"/>
    </source>
</evidence>
<dbReference type="OrthoDB" id="5295683at2"/>
<dbReference type="EMBL" id="JHAC01000070">
    <property type="protein sequence ID" value="EYB66654.1"/>
    <property type="molecule type" value="Genomic_DNA"/>
</dbReference>
<evidence type="ECO:0000259" key="2">
    <source>
        <dbReference type="Pfam" id="PF01337"/>
    </source>
</evidence>
<proteinExistence type="inferred from homology"/>
<dbReference type="InterPro" id="IPR000468">
    <property type="entry name" value="Barstar"/>
</dbReference>
<dbReference type="Pfam" id="PF01337">
    <property type="entry name" value="Barstar"/>
    <property type="match status" value="1"/>
</dbReference>
<sequence length="132" mass="14884">MMNVFAEAPQGIQTAPHDPRIVAAGYQVAVREVDLSQVRDKESLMLAFLRGLALTESFGRNWDALYDVLTDPDARPARFALVLCDYGHFRRRQRQLGAELEQVLLGAQRDAAAQGRALWLLAEEPVTDPRHW</sequence>
<dbReference type="RefSeq" id="WP_034360138.1">
    <property type="nucleotide sequence ID" value="NZ_JHAC01000070.1"/>
</dbReference>
<dbReference type="eggNOG" id="COG2732">
    <property type="taxonomic scope" value="Bacteria"/>
</dbReference>
<dbReference type="AlphaFoldDB" id="A0A016QLL0"/>
<dbReference type="PATRIC" id="fig|1476583.3.peg.3285"/>
<evidence type="ECO:0000313" key="3">
    <source>
        <dbReference type="EMBL" id="EYB66654.1"/>
    </source>
</evidence>
<accession>A0A016QLL0</accession>
<comment type="caution">
    <text evidence="3">The sequence shown here is derived from an EMBL/GenBank/DDBJ whole genome shotgun (WGS) entry which is preliminary data.</text>
</comment>
<name>A0A016QLL0_9DEIO</name>
<reference evidence="3 4" key="1">
    <citation type="submission" date="2014-03" db="EMBL/GenBank/DDBJ databases">
        <title>Draft genome sequence of Deinococcus phoenicis 1P10ME.</title>
        <authorList>
            <person name="Stepanov V.G."/>
            <person name="Vaishampayan P."/>
            <person name="Venkateswaran K."/>
            <person name="Fox G.E."/>
        </authorList>
    </citation>
    <scope>NUCLEOTIDE SEQUENCE [LARGE SCALE GENOMIC DNA]</scope>
    <source>
        <strain evidence="3 4">1P10ME</strain>
    </source>
</reference>
<dbReference type="Proteomes" id="UP000020492">
    <property type="component" value="Unassembled WGS sequence"/>
</dbReference>
<feature type="domain" description="Barstar (barnase inhibitor)" evidence="2">
    <location>
        <begin position="29"/>
        <end position="121"/>
    </location>
</feature>
<evidence type="ECO:0000256" key="1">
    <source>
        <dbReference type="ARBA" id="ARBA00006845"/>
    </source>
</evidence>
<organism evidence="3 4">
    <name type="scientific">Deinococcus phoenicis</name>
    <dbReference type="NCBI Taxonomy" id="1476583"/>
    <lineage>
        <taxon>Bacteria</taxon>
        <taxon>Thermotogati</taxon>
        <taxon>Deinococcota</taxon>
        <taxon>Deinococci</taxon>
        <taxon>Deinococcales</taxon>
        <taxon>Deinococcaceae</taxon>
        <taxon>Deinococcus</taxon>
    </lineage>
</organism>
<comment type="similarity">
    <text evidence="1">Belongs to the barstar family.</text>
</comment>
<keyword evidence="4" id="KW-1185">Reference proteome</keyword>
<dbReference type="SUPFAM" id="SSF52038">
    <property type="entry name" value="Barstar-related"/>
    <property type="match status" value="1"/>
</dbReference>
<gene>
    <name evidence="3" type="ORF">DEIPH_ctg079orf0038</name>
</gene>
<dbReference type="STRING" id="1476583.DEIPH_ctg079orf0038"/>
<dbReference type="Gene3D" id="3.30.370.10">
    <property type="entry name" value="Barstar-like"/>
    <property type="match status" value="1"/>
</dbReference>